<dbReference type="PROSITE" id="PS50127">
    <property type="entry name" value="UBC_2"/>
    <property type="match status" value="1"/>
</dbReference>
<proteinExistence type="predicted"/>
<protein>
    <submittedName>
        <fullName evidence="2">Ubiquitin-conjugating enzyme, E2</fullName>
    </submittedName>
</protein>
<dbReference type="AlphaFoldDB" id="A0A103XTS0"/>
<dbReference type="STRING" id="59895.A0A103XTS0"/>
<evidence type="ECO:0000259" key="1">
    <source>
        <dbReference type="PROSITE" id="PS50127"/>
    </source>
</evidence>
<evidence type="ECO:0000313" key="2">
    <source>
        <dbReference type="EMBL" id="KVH96741.1"/>
    </source>
</evidence>
<feature type="domain" description="UBC core" evidence="1">
    <location>
        <begin position="10"/>
        <end position="87"/>
    </location>
</feature>
<dbReference type="Proteomes" id="UP000243975">
    <property type="component" value="Unassembled WGS sequence"/>
</dbReference>
<accession>A0A103XTS0</accession>
<dbReference type="Gramene" id="KVH96741">
    <property type="protein sequence ID" value="KVH96741"/>
    <property type="gene ID" value="Ccrd_001169"/>
</dbReference>
<comment type="caution">
    <text evidence="2">The sequence shown here is derived from an EMBL/GenBank/DDBJ whole genome shotgun (WGS) entry which is preliminary data.</text>
</comment>
<organism evidence="2 3">
    <name type="scientific">Cynara cardunculus var. scolymus</name>
    <name type="common">Globe artichoke</name>
    <name type="synonym">Cynara scolymus</name>
    <dbReference type="NCBI Taxonomy" id="59895"/>
    <lineage>
        <taxon>Eukaryota</taxon>
        <taxon>Viridiplantae</taxon>
        <taxon>Streptophyta</taxon>
        <taxon>Embryophyta</taxon>
        <taxon>Tracheophyta</taxon>
        <taxon>Spermatophyta</taxon>
        <taxon>Magnoliopsida</taxon>
        <taxon>eudicotyledons</taxon>
        <taxon>Gunneridae</taxon>
        <taxon>Pentapetalae</taxon>
        <taxon>asterids</taxon>
        <taxon>campanulids</taxon>
        <taxon>Asterales</taxon>
        <taxon>Asteraceae</taxon>
        <taxon>Carduoideae</taxon>
        <taxon>Cardueae</taxon>
        <taxon>Carduinae</taxon>
        <taxon>Cynara</taxon>
    </lineage>
</organism>
<sequence length="87" mass="9375">MATNENLPPNVIKLLVRELKNLDETPPEGIKVGVNDDDFSTIYADIDGPAGTPYENAGVLRSCDVDCGDDDQRQLGNSSIVVWASVL</sequence>
<reference evidence="2 3" key="1">
    <citation type="journal article" date="2016" name="Sci. Rep.">
        <title>The genome sequence of the outbreeding globe artichoke constructed de novo incorporating a phase-aware low-pass sequencing strategy of F1 progeny.</title>
        <authorList>
            <person name="Scaglione D."/>
            <person name="Reyes-Chin-Wo S."/>
            <person name="Acquadro A."/>
            <person name="Froenicke L."/>
            <person name="Portis E."/>
            <person name="Beitel C."/>
            <person name="Tirone M."/>
            <person name="Mauro R."/>
            <person name="Lo Monaco A."/>
            <person name="Mauromicale G."/>
            <person name="Faccioli P."/>
            <person name="Cattivelli L."/>
            <person name="Rieseberg L."/>
            <person name="Michelmore R."/>
            <person name="Lanteri S."/>
        </authorList>
    </citation>
    <scope>NUCLEOTIDE SEQUENCE [LARGE SCALE GENOMIC DNA]</scope>
    <source>
        <strain evidence="2">2C</strain>
    </source>
</reference>
<dbReference type="OMA" id="RSCDVDC"/>
<dbReference type="EMBL" id="LEKV01004226">
    <property type="protein sequence ID" value="KVH96741.1"/>
    <property type="molecule type" value="Genomic_DNA"/>
</dbReference>
<evidence type="ECO:0000313" key="3">
    <source>
        <dbReference type="Proteomes" id="UP000243975"/>
    </source>
</evidence>
<dbReference type="InterPro" id="IPR016135">
    <property type="entry name" value="UBQ-conjugating_enzyme/RWD"/>
</dbReference>
<dbReference type="Gene3D" id="3.10.110.10">
    <property type="entry name" value="Ubiquitin Conjugating Enzyme"/>
    <property type="match status" value="1"/>
</dbReference>
<dbReference type="SUPFAM" id="SSF54495">
    <property type="entry name" value="UBC-like"/>
    <property type="match status" value="1"/>
</dbReference>
<gene>
    <name evidence="2" type="ORF">Ccrd_001169</name>
</gene>
<name>A0A103XTS0_CYNCS</name>
<keyword evidence="3" id="KW-1185">Reference proteome</keyword>
<dbReference type="InterPro" id="IPR000608">
    <property type="entry name" value="UBC"/>
</dbReference>